<keyword evidence="2" id="KW-1185">Reference proteome</keyword>
<protein>
    <submittedName>
        <fullName evidence="1">Uncharacterized protein</fullName>
    </submittedName>
</protein>
<comment type="caution">
    <text evidence="1">The sequence shown here is derived from an EMBL/GenBank/DDBJ whole genome shotgun (WGS) entry which is preliminary data.</text>
</comment>
<evidence type="ECO:0000313" key="1">
    <source>
        <dbReference type="EMBL" id="KAJ3645986.1"/>
    </source>
</evidence>
<gene>
    <name evidence="1" type="ORF">Zmor_023600</name>
</gene>
<name>A0AA38I0B3_9CUCU</name>
<dbReference type="AlphaFoldDB" id="A0AA38I0B3"/>
<proteinExistence type="predicted"/>
<sequence length="121" mass="13403">MASSERFFNTLFGMPSGPGAFLGLRSRMISRISRISSSSSSSVHRISSTVLSTRSRCSSSASGSMFVWHWFFRLMSEGGSFVLICQDDAVVRAVDRWKWSLVASQRFGHFPGRSVHGVEGF</sequence>
<accession>A0AA38I0B3</accession>
<reference evidence="1" key="1">
    <citation type="journal article" date="2023" name="G3 (Bethesda)">
        <title>Whole genome assemblies of Zophobas morio and Tenebrio molitor.</title>
        <authorList>
            <person name="Kaur S."/>
            <person name="Stinson S.A."/>
            <person name="diCenzo G.C."/>
        </authorList>
    </citation>
    <scope>NUCLEOTIDE SEQUENCE</scope>
    <source>
        <strain evidence="1">QUZm001</strain>
    </source>
</reference>
<organism evidence="1 2">
    <name type="scientific">Zophobas morio</name>
    <dbReference type="NCBI Taxonomy" id="2755281"/>
    <lineage>
        <taxon>Eukaryota</taxon>
        <taxon>Metazoa</taxon>
        <taxon>Ecdysozoa</taxon>
        <taxon>Arthropoda</taxon>
        <taxon>Hexapoda</taxon>
        <taxon>Insecta</taxon>
        <taxon>Pterygota</taxon>
        <taxon>Neoptera</taxon>
        <taxon>Endopterygota</taxon>
        <taxon>Coleoptera</taxon>
        <taxon>Polyphaga</taxon>
        <taxon>Cucujiformia</taxon>
        <taxon>Tenebrionidae</taxon>
        <taxon>Zophobas</taxon>
    </lineage>
</organism>
<dbReference type="Proteomes" id="UP001168821">
    <property type="component" value="Unassembled WGS sequence"/>
</dbReference>
<evidence type="ECO:0000313" key="2">
    <source>
        <dbReference type="Proteomes" id="UP001168821"/>
    </source>
</evidence>
<dbReference type="EMBL" id="JALNTZ010000007">
    <property type="protein sequence ID" value="KAJ3645986.1"/>
    <property type="molecule type" value="Genomic_DNA"/>
</dbReference>